<evidence type="ECO:0000313" key="3">
    <source>
        <dbReference type="Proteomes" id="UP000664132"/>
    </source>
</evidence>
<reference evidence="2" key="1">
    <citation type="submission" date="2021-02" db="EMBL/GenBank/DDBJ databases">
        <title>Genome sequence Cadophora malorum strain M34.</title>
        <authorList>
            <person name="Stefanovic E."/>
            <person name="Vu D."/>
            <person name="Scully C."/>
            <person name="Dijksterhuis J."/>
            <person name="Roader J."/>
            <person name="Houbraken J."/>
        </authorList>
    </citation>
    <scope>NUCLEOTIDE SEQUENCE</scope>
    <source>
        <strain evidence="2">M34</strain>
    </source>
</reference>
<evidence type="ECO:0000256" key="1">
    <source>
        <dbReference type="SAM" id="Phobius"/>
    </source>
</evidence>
<dbReference type="PANTHER" id="PTHR37540">
    <property type="entry name" value="TRANSCRIPTION FACTOR (ACR-2), PUTATIVE-RELATED-RELATED"/>
    <property type="match status" value="1"/>
</dbReference>
<feature type="transmembrane region" description="Helical" evidence="1">
    <location>
        <begin position="37"/>
        <end position="62"/>
    </location>
</feature>
<organism evidence="2 3">
    <name type="scientific">Cadophora malorum</name>
    <dbReference type="NCBI Taxonomy" id="108018"/>
    <lineage>
        <taxon>Eukaryota</taxon>
        <taxon>Fungi</taxon>
        <taxon>Dikarya</taxon>
        <taxon>Ascomycota</taxon>
        <taxon>Pezizomycotina</taxon>
        <taxon>Leotiomycetes</taxon>
        <taxon>Helotiales</taxon>
        <taxon>Ploettnerulaceae</taxon>
        <taxon>Cadophora</taxon>
    </lineage>
</organism>
<keyword evidence="1" id="KW-0472">Membrane</keyword>
<keyword evidence="1" id="KW-0812">Transmembrane</keyword>
<dbReference type="Proteomes" id="UP000664132">
    <property type="component" value="Unassembled WGS sequence"/>
</dbReference>
<comment type="caution">
    <text evidence="2">The sequence shown here is derived from an EMBL/GenBank/DDBJ whole genome shotgun (WGS) entry which is preliminary data.</text>
</comment>
<dbReference type="AlphaFoldDB" id="A0A8H8BWJ0"/>
<sequence>MRPGTHALLEQYLTHATNRMYPLQSCFKTSPFRSPQWFHFAVNDAAMLHGVLFAGAVYVALLQGKRETRDTMYHENEAISIVQKRLGTSDYNFDDAILGTISCLALGEAVLGNQEHWNLHMLGIQQLIRLRGNMSSLPPFLRAKLHRADVTGAIDYAERPYLDFERSTNDSIWSNVPIEVLHRTATEMSELLKISDLHPSLIPTMINLAYFTLAIKENKTKRTSFFDPIMFSEDLHRIEHNLLSFPTTLPANSSKTSLDTAVRFGALLYTKSVLQEFPNSTTGPSILLARLQESLSEIEISVSVTPLLAWLSLIGGVLSIGESRQWFVARLRMLRETNRVTSLEELAGGINRLLCLRNAFENVCEDVWLDVVNNAGSNSGEEP</sequence>
<dbReference type="OrthoDB" id="4158087at2759"/>
<gene>
    <name evidence="2" type="ORF">IFR04_000339</name>
</gene>
<accession>A0A8H8BWJ0</accession>
<dbReference type="EMBL" id="JAFJYH010000002">
    <property type="protein sequence ID" value="KAG4426457.1"/>
    <property type="molecule type" value="Genomic_DNA"/>
</dbReference>
<protein>
    <submittedName>
        <fullName evidence="2">Uncharacterized protein</fullName>
    </submittedName>
</protein>
<proteinExistence type="predicted"/>
<dbReference type="InterPro" id="IPR021858">
    <property type="entry name" value="Fun_TF"/>
</dbReference>
<dbReference type="PANTHER" id="PTHR37540:SF5">
    <property type="entry name" value="TRANSCRIPTION FACTOR DOMAIN-CONTAINING PROTEIN"/>
    <property type="match status" value="1"/>
</dbReference>
<name>A0A8H8BWJ0_9HELO</name>
<keyword evidence="3" id="KW-1185">Reference proteome</keyword>
<dbReference type="Pfam" id="PF11951">
    <property type="entry name" value="Fungal_trans_2"/>
    <property type="match status" value="1"/>
</dbReference>
<keyword evidence="1" id="KW-1133">Transmembrane helix</keyword>
<evidence type="ECO:0000313" key="2">
    <source>
        <dbReference type="EMBL" id="KAG4426457.1"/>
    </source>
</evidence>